<evidence type="ECO:0000259" key="7">
    <source>
        <dbReference type="Pfam" id="PF02900"/>
    </source>
</evidence>
<comment type="similarity">
    <text evidence="2">Belongs to the DODA-type extradiol aromatic ring-opening dioxygenase family.</text>
</comment>
<dbReference type="CDD" id="cd07363">
    <property type="entry name" value="45_DOPA_Dioxygenase"/>
    <property type="match status" value="1"/>
</dbReference>
<dbReference type="GO" id="GO:0008198">
    <property type="term" value="F:ferrous iron binding"/>
    <property type="evidence" value="ECO:0007669"/>
    <property type="project" value="InterPro"/>
</dbReference>
<dbReference type="GeneID" id="28973280"/>
<keyword evidence="3" id="KW-0479">Metal-binding</keyword>
<dbReference type="RefSeq" id="XP_018269547.1">
    <property type="nucleotide sequence ID" value="XM_018412831.1"/>
</dbReference>
<dbReference type="SUPFAM" id="SSF53213">
    <property type="entry name" value="LigB-like"/>
    <property type="match status" value="1"/>
</dbReference>
<comment type="cofactor">
    <cofactor evidence="1">
        <name>Zn(2+)</name>
        <dbReference type="ChEBI" id="CHEBI:29105"/>
    </cofactor>
</comment>
<keyword evidence="9" id="KW-1185">Reference proteome</keyword>
<dbReference type="InterPro" id="IPR014436">
    <property type="entry name" value="Extradiol_dOase_DODA"/>
</dbReference>
<evidence type="ECO:0000256" key="1">
    <source>
        <dbReference type="ARBA" id="ARBA00001947"/>
    </source>
</evidence>
<evidence type="ECO:0000256" key="3">
    <source>
        <dbReference type="ARBA" id="ARBA00022723"/>
    </source>
</evidence>
<keyword evidence="4" id="KW-0862">Zinc</keyword>
<dbReference type="OrthoDB" id="7396853at2759"/>
<organism evidence="8 9">
    <name type="scientific">Rhodotorula graminis (strain WP1)</name>
    <dbReference type="NCBI Taxonomy" id="578459"/>
    <lineage>
        <taxon>Eukaryota</taxon>
        <taxon>Fungi</taxon>
        <taxon>Dikarya</taxon>
        <taxon>Basidiomycota</taxon>
        <taxon>Pucciniomycotina</taxon>
        <taxon>Microbotryomycetes</taxon>
        <taxon>Sporidiobolales</taxon>
        <taxon>Sporidiobolaceae</taxon>
        <taxon>Rhodotorula</taxon>
    </lineage>
</organism>
<feature type="domain" description="Extradiol ring-cleavage dioxygenase class III enzyme subunit B" evidence="7">
    <location>
        <begin position="73"/>
        <end position="334"/>
    </location>
</feature>
<dbReference type="PANTHER" id="PTHR30096:SF0">
    <property type="entry name" value="4,5-DOPA DIOXYGENASE EXTRADIOL-LIKE PROTEIN"/>
    <property type="match status" value="1"/>
</dbReference>
<evidence type="ECO:0000313" key="8">
    <source>
        <dbReference type="EMBL" id="KPV73498.1"/>
    </source>
</evidence>
<evidence type="ECO:0000256" key="5">
    <source>
        <dbReference type="ARBA" id="ARBA00023002"/>
    </source>
</evidence>
<dbReference type="STRING" id="578459.A0A0P9H0U1"/>
<evidence type="ECO:0000256" key="6">
    <source>
        <dbReference type="SAM" id="MobiDB-lite"/>
    </source>
</evidence>
<dbReference type="Pfam" id="PF02900">
    <property type="entry name" value="LigB"/>
    <property type="match status" value="1"/>
</dbReference>
<dbReference type="OMA" id="SVIDGFW"/>
<gene>
    <name evidence="8" type="ORF">RHOBADRAFT_28593</name>
</gene>
<evidence type="ECO:0000256" key="4">
    <source>
        <dbReference type="ARBA" id="ARBA00022833"/>
    </source>
</evidence>
<dbReference type="GO" id="GO:0008270">
    <property type="term" value="F:zinc ion binding"/>
    <property type="evidence" value="ECO:0007669"/>
    <property type="project" value="InterPro"/>
</dbReference>
<protein>
    <recommendedName>
        <fullName evidence="7">Extradiol ring-cleavage dioxygenase class III enzyme subunit B domain-containing protein</fullName>
    </recommendedName>
</protein>
<evidence type="ECO:0000256" key="2">
    <source>
        <dbReference type="ARBA" id="ARBA00007581"/>
    </source>
</evidence>
<dbReference type="Proteomes" id="UP000053890">
    <property type="component" value="Unassembled WGS sequence"/>
</dbReference>
<dbReference type="PANTHER" id="PTHR30096">
    <property type="entry name" value="4,5-DOPA DIOXYGENASE EXTRADIOL-LIKE PROTEIN"/>
    <property type="match status" value="1"/>
</dbReference>
<dbReference type="EMBL" id="KQ474082">
    <property type="protein sequence ID" value="KPV73498.1"/>
    <property type="molecule type" value="Genomic_DNA"/>
</dbReference>
<keyword evidence="5" id="KW-0560">Oxidoreductase</keyword>
<sequence length="336" mass="36053">MSLSTTASSADGATVNDTPEEWRAQLEALPSLEELGGSVPAVFLAHGQPMLIMSPQLAAQRGGQFGALATIQGPDGLLVQFLRDLGPHLLTKYRPKALVILSAHWETAGGGVTTDYGGENPLLYDYFGFDQALYEVEFKSRGDRQVAERVVELLQAAGIKSSRLTNKLEPRGEDGRGFQGPGLDHGVFVPLIHMFKGEAPIPVVQVSIPSDLRPETQHTLGASLAPLRSEGVLVVAGGLSIHTFRDFSAFSPDTAKPQYRAWEKSIVDAVAVAEPDARHRALFDLVQHPSFRAAHPREEHFVPLYVAQGAGSEGGEAKGARMVCGLWGAKTIVFGV</sequence>
<reference evidence="8 9" key="1">
    <citation type="journal article" date="2015" name="Front. Microbiol.">
        <title>Genome sequence of the plant growth promoting endophytic yeast Rhodotorula graminis WP1.</title>
        <authorList>
            <person name="Firrincieli A."/>
            <person name="Otillar R."/>
            <person name="Salamov A."/>
            <person name="Schmutz J."/>
            <person name="Khan Z."/>
            <person name="Redman R.S."/>
            <person name="Fleck N.D."/>
            <person name="Lindquist E."/>
            <person name="Grigoriev I.V."/>
            <person name="Doty S.L."/>
        </authorList>
    </citation>
    <scope>NUCLEOTIDE SEQUENCE [LARGE SCALE GENOMIC DNA]</scope>
    <source>
        <strain evidence="8 9">WP1</strain>
    </source>
</reference>
<accession>A0A0P9H0U1</accession>
<feature type="region of interest" description="Disordered" evidence="6">
    <location>
        <begin position="1"/>
        <end position="20"/>
    </location>
</feature>
<dbReference type="Gene3D" id="3.40.830.10">
    <property type="entry name" value="LigB-like"/>
    <property type="match status" value="1"/>
</dbReference>
<feature type="compositionally biased region" description="Polar residues" evidence="6">
    <location>
        <begin position="1"/>
        <end position="17"/>
    </location>
</feature>
<evidence type="ECO:0000313" key="9">
    <source>
        <dbReference type="Proteomes" id="UP000053890"/>
    </source>
</evidence>
<dbReference type="AlphaFoldDB" id="A0A0P9H0U1"/>
<dbReference type="GO" id="GO:0016702">
    <property type="term" value="F:oxidoreductase activity, acting on single donors with incorporation of molecular oxygen, incorporation of two atoms of oxygen"/>
    <property type="evidence" value="ECO:0007669"/>
    <property type="project" value="UniProtKB-ARBA"/>
</dbReference>
<proteinExistence type="inferred from homology"/>
<name>A0A0P9H0U1_RHOGW</name>
<dbReference type="InterPro" id="IPR004183">
    <property type="entry name" value="Xdiol_dOase_suB"/>
</dbReference>